<dbReference type="Gramene" id="ERN20015">
    <property type="protein sequence ID" value="ERN20015"/>
    <property type="gene ID" value="AMTR_s00071p00164360"/>
</dbReference>
<accession>U5DCU3</accession>
<dbReference type="AlphaFoldDB" id="U5DCU3"/>
<sequence length="78" mass="8687">MPKGIQMQHMPKGIQMQHMPRGMPKGIRPWDSNATHAQGDSTLGLKCNTCPRGFDLGTQMQHIPRGCPREFDLGTSNK</sequence>
<gene>
    <name evidence="2" type="ORF">AMTR_s00071p00164360</name>
</gene>
<dbReference type="Proteomes" id="UP000017836">
    <property type="component" value="Unassembled WGS sequence"/>
</dbReference>
<evidence type="ECO:0000256" key="1">
    <source>
        <dbReference type="SAM" id="MobiDB-lite"/>
    </source>
</evidence>
<evidence type="ECO:0000313" key="2">
    <source>
        <dbReference type="EMBL" id="ERN20015.1"/>
    </source>
</evidence>
<feature type="region of interest" description="Disordered" evidence="1">
    <location>
        <begin position="1"/>
        <end position="29"/>
    </location>
</feature>
<keyword evidence="3" id="KW-1185">Reference proteome</keyword>
<dbReference type="EMBL" id="KI392062">
    <property type="protein sequence ID" value="ERN20015.1"/>
    <property type="molecule type" value="Genomic_DNA"/>
</dbReference>
<reference evidence="3" key="1">
    <citation type="journal article" date="2013" name="Science">
        <title>The Amborella genome and the evolution of flowering plants.</title>
        <authorList>
            <consortium name="Amborella Genome Project"/>
        </authorList>
    </citation>
    <scope>NUCLEOTIDE SEQUENCE [LARGE SCALE GENOMIC DNA]</scope>
</reference>
<name>U5DCU3_AMBTC</name>
<proteinExistence type="predicted"/>
<dbReference type="HOGENOM" id="CLU_2625273_0_0_1"/>
<protein>
    <submittedName>
        <fullName evidence="2">Uncharacterized protein</fullName>
    </submittedName>
</protein>
<evidence type="ECO:0000313" key="3">
    <source>
        <dbReference type="Proteomes" id="UP000017836"/>
    </source>
</evidence>
<organism evidence="2 3">
    <name type="scientific">Amborella trichopoda</name>
    <dbReference type="NCBI Taxonomy" id="13333"/>
    <lineage>
        <taxon>Eukaryota</taxon>
        <taxon>Viridiplantae</taxon>
        <taxon>Streptophyta</taxon>
        <taxon>Embryophyta</taxon>
        <taxon>Tracheophyta</taxon>
        <taxon>Spermatophyta</taxon>
        <taxon>Magnoliopsida</taxon>
        <taxon>Amborellales</taxon>
        <taxon>Amborellaceae</taxon>
        <taxon>Amborella</taxon>
    </lineage>
</organism>